<dbReference type="Proteomes" id="UP000003340">
    <property type="component" value="Unassembled WGS sequence"/>
</dbReference>
<protein>
    <submittedName>
        <fullName evidence="1">Uncharacterized protein</fullName>
    </submittedName>
</protein>
<evidence type="ECO:0000313" key="2">
    <source>
        <dbReference type="Proteomes" id="UP000003340"/>
    </source>
</evidence>
<keyword evidence="2" id="KW-1185">Reference proteome</keyword>
<reference evidence="1 2" key="2">
    <citation type="submission" date="2009-02" db="EMBL/GenBank/DDBJ databases">
        <title>Draft genome sequence of Clostridium methylpentosum (DSM 5476).</title>
        <authorList>
            <person name="Sudarsanam P."/>
            <person name="Ley R."/>
            <person name="Guruge J."/>
            <person name="Turnbaugh P.J."/>
            <person name="Mahowald M."/>
            <person name="Liep D."/>
            <person name="Gordon J."/>
        </authorList>
    </citation>
    <scope>NUCLEOTIDE SEQUENCE [LARGE SCALE GENOMIC DNA]</scope>
    <source>
        <strain evidence="1 2">DSM 5476</strain>
    </source>
</reference>
<gene>
    <name evidence="1" type="ORF">CLOSTMETH_03932</name>
</gene>
<organism evidence="1 2">
    <name type="scientific">[Clostridium] methylpentosum DSM 5476</name>
    <dbReference type="NCBI Taxonomy" id="537013"/>
    <lineage>
        <taxon>Bacteria</taxon>
        <taxon>Bacillati</taxon>
        <taxon>Bacillota</taxon>
        <taxon>Clostridia</taxon>
        <taxon>Eubacteriales</taxon>
        <taxon>Oscillospiraceae</taxon>
        <taxon>Oscillospiraceae incertae sedis</taxon>
    </lineage>
</organism>
<dbReference type="HOGENOM" id="CLU_2914373_0_0_9"/>
<proteinExistence type="predicted"/>
<sequence>MVLIFIVQSLLFYLRRLTKSAGAVSSIAGSILNCQPKNIKWFTINFFENLLDKFMKKEDNI</sequence>
<dbReference type="EMBL" id="ACEC01000136">
    <property type="protein sequence ID" value="EEG28545.1"/>
    <property type="molecule type" value="Genomic_DNA"/>
</dbReference>
<accession>C0EJ81</accession>
<comment type="caution">
    <text evidence="1">The sequence shown here is derived from an EMBL/GenBank/DDBJ whole genome shotgun (WGS) entry which is preliminary data.</text>
</comment>
<dbReference type="STRING" id="537013.CLOSTMETH_03932"/>
<evidence type="ECO:0000313" key="1">
    <source>
        <dbReference type="EMBL" id="EEG28545.1"/>
    </source>
</evidence>
<dbReference type="AlphaFoldDB" id="C0EJ81"/>
<reference evidence="1 2" key="1">
    <citation type="submission" date="2009-01" db="EMBL/GenBank/DDBJ databases">
        <authorList>
            <person name="Fulton L."/>
            <person name="Clifton S."/>
            <person name="Fulton B."/>
            <person name="Xu J."/>
            <person name="Minx P."/>
            <person name="Pepin K.H."/>
            <person name="Johnson M."/>
            <person name="Bhonagiri V."/>
            <person name="Nash W.E."/>
            <person name="Mardis E.R."/>
            <person name="Wilson R.K."/>
        </authorList>
    </citation>
    <scope>NUCLEOTIDE SEQUENCE [LARGE SCALE GENOMIC DNA]</scope>
    <source>
        <strain evidence="1 2">DSM 5476</strain>
    </source>
</reference>
<name>C0EJ81_9FIRM</name>